<comment type="caution">
    <text evidence="2">The sequence shown here is derived from an EMBL/GenBank/DDBJ whole genome shotgun (WGS) entry which is preliminary data.</text>
</comment>
<dbReference type="AlphaFoldDB" id="A0AAN3A7N6"/>
<dbReference type="InterPro" id="IPR006674">
    <property type="entry name" value="HD_domain"/>
</dbReference>
<dbReference type="InterPro" id="IPR051094">
    <property type="entry name" value="Diverse_Catalytic_Enzymes"/>
</dbReference>
<protein>
    <submittedName>
        <fullName evidence="2">HDIG domain protein</fullName>
    </submittedName>
</protein>
<dbReference type="PANTHER" id="PTHR35795">
    <property type="entry name" value="SLR1885 PROTEIN"/>
    <property type="match status" value="1"/>
</dbReference>
<evidence type="ECO:0000313" key="3">
    <source>
        <dbReference type="Proteomes" id="UP000005475"/>
    </source>
</evidence>
<gene>
    <name evidence="2" type="ORF">BACOVA_03221</name>
</gene>
<evidence type="ECO:0000259" key="1">
    <source>
        <dbReference type="Pfam" id="PF01966"/>
    </source>
</evidence>
<evidence type="ECO:0000313" key="2">
    <source>
        <dbReference type="EMBL" id="EDO11318.1"/>
    </source>
</evidence>
<dbReference type="InterPro" id="IPR003607">
    <property type="entry name" value="HD/PDEase_dom"/>
</dbReference>
<proteinExistence type="predicted"/>
<organism evidence="2 3">
    <name type="scientific">Bacteroides ovatus (strain ATCC 8483 / DSM 1896 / JCM 5824 / BCRC 10623 / CCUG 4943 / NCTC 11153)</name>
    <dbReference type="NCBI Taxonomy" id="411476"/>
    <lineage>
        <taxon>Bacteria</taxon>
        <taxon>Pseudomonadati</taxon>
        <taxon>Bacteroidota</taxon>
        <taxon>Bacteroidia</taxon>
        <taxon>Bacteroidales</taxon>
        <taxon>Bacteroidaceae</taxon>
        <taxon>Bacteroides</taxon>
    </lineage>
</organism>
<name>A0AAN3A7N6_BACO1</name>
<reference evidence="3" key="2">
    <citation type="submission" date="2007-04" db="EMBL/GenBank/DDBJ databases">
        <title>Draft genome sequence of Bacteroides ovatus (ATCC 8483).</title>
        <authorList>
            <person name="Sudarsanam P."/>
            <person name="Ley R."/>
            <person name="Guruge J."/>
            <person name="Turnbaugh P.J."/>
            <person name="Mahowald M."/>
            <person name="Liep D."/>
            <person name="Gordon J."/>
        </authorList>
    </citation>
    <scope>NUCLEOTIDE SEQUENCE [LARGE SCALE GENOMIC DNA]</scope>
    <source>
        <strain evidence="3">ATCC 8483 / DSM 1896 / JCM 5824 / BCRC 10623 / CCUG 4943 / NCTC 11153</strain>
    </source>
</reference>
<sequence length="225" mass="26002">MTVYTHWQQHNEQKYKNEGNSSLHIGNFFVILHKNINFSSREQKIKHMNPYEIIDKYYPENTQQRQILVIHSLAVSGKAMKMLDAHPELRLNRSFVKEAALLHDIGIFQTDAPTIQCFGTHPYIAHGYLGAEILRAEGFPQHALVCERHTGAGLSLEDIIAQQLPVPHREMLPITLEEQLICFADKFFSKTHLDEEKTVEKARQSIAKYGEEGLSRFDRWCSLFL</sequence>
<dbReference type="EMBL" id="AAXF02000050">
    <property type="protein sequence ID" value="EDO11318.1"/>
    <property type="molecule type" value="Genomic_DNA"/>
</dbReference>
<dbReference type="SUPFAM" id="SSF109604">
    <property type="entry name" value="HD-domain/PDEase-like"/>
    <property type="match status" value="1"/>
</dbReference>
<feature type="domain" description="HD" evidence="1">
    <location>
        <begin position="69"/>
        <end position="187"/>
    </location>
</feature>
<dbReference type="Proteomes" id="UP000005475">
    <property type="component" value="Unassembled WGS sequence"/>
</dbReference>
<dbReference type="PANTHER" id="PTHR35795:SF1">
    <property type="entry name" value="BIS(5'-NUCLEOSYL)-TETRAPHOSPHATASE, SYMMETRICAL"/>
    <property type="match status" value="1"/>
</dbReference>
<dbReference type="CDD" id="cd00077">
    <property type="entry name" value="HDc"/>
    <property type="match status" value="1"/>
</dbReference>
<accession>A0AAN3A7N6</accession>
<reference evidence="2 3" key="1">
    <citation type="submission" date="2007-03" db="EMBL/GenBank/DDBJ databases">
        <authorList>
            <person name="Fulton L."/>
            <person name="Clifton S."/>
            <person name="Fulton B."/>
            <person name="Xu J."/>
            <person name="Minx P."/>
            <person name="Pepin K.H."/>
            <person name="Johnson M."/>
            <person name="Thiruvilangam P."/>
            <person name="Bhonagiri V."/>
            <person name="Nash W.E."/>
            <person name="Mardis E.R."/>
            <person name="Wilson R.K."/>
        </authorList>
    </citation>
    <scope>NUCLEOTIDE SEQUENCE [LARGE SCALE GENOMIC DNA]</scope>
    <source>
        <strain evidence="3">ATCC 8483 / DSM 1896 / JCM 5824 / BCRC 10623 / CCUG 4943 / NCTC 11153</strain>
    </source>
</reference>
<dbReference type="NCBIfam" id="TIGR00277">
    <property type="entry name" value="HDIG"/>
    <property type="match status" value="1"/>
</dbReference>
<dbReference type="InterPro" id="IPR006675">
    <property type="entry name" value="HDIG_dom"/>
</dbReference>
<dbReference type="Gene3D" id="1.10.3210.10">
    <property type="entry name" value="Hypothetical protein af1432"/>
    <property type="match status" value="1"/>
</dbReference>
<dbReference type="Pfam" id="PF01966">
    <property type="entry name" value="HD"/>
    <property type="match status" value="1"/>
</dbReference>